<evidence type="ECO:0000313" key="2">
    <source>
        <dbReference type="EMBL" id="KAA6332395.1"/>
    </source>
</evidence>
<dbReference type="CDD" id="cd22315">
    <property type="entry name" value="BsoBI-like"/>
    <property type="match status" value="1"/>
</dbReference>
<dbReference type="InterPro" id="IPR011335">
    <property type="entry name" value="Restrct_endonuc-II-like"/>
</dbReference>
<dbReference type="InterPro" id="IPR015277">
    <property type="entry name" value="Restrct_endonuc_II_AvaI/BsoBI"/>
</dbReference>
<dbReference type="GO" id="GO:0009307">
    <property type="term" value="P:DNA restriction-modification system"/>
    <property type="evidence" value="ECO:0007669"/>
    <property type="project" value="InterPro"/>
</dbReference>
<keyword evidence="1" id="KW-0378">Hydrolase</keyword>
<evidence type="ECO:0000313" key="1">
    <source>
        <dbReference type="EMBL" id="KAA6332390.1"/>
    </source>
</evidence>
<dbReference type="InterPro" id="IPR043091">
    <property type="entry name" value="Restr_endonucII_AvaI/BsoBI_hel"/>
</dbReference>
<name>A0A5J4RGV7_9ZZZZ</name>
<comment type="caution">
    <text evidence="1">The sequence shown here is derived from an EMBL/GenBank/DDBJ whole genome shotgun (WGS) entry which is preliminary data.</text>
</comment>
<sequence length="322" mass="36137">MNEKNNSTKSVIKKPEDLVTSREQTRAGFISFALEKNRRSTPIIESAKSFRVLASNAKTAKDLLRIAEIRPAMLTASGLSDKALNYFSEEDKDKAILGLIENFLEPAGKYFVDEVICRYLLIKGDSLGGSMRNIVGALAQQKLIRTLLSNLSISGINYQWLDNKTKNWENKLVDDFAVEEQLKALSWKNSPNKNRILVFNLNIPIVKNNIDICLFSANTDEYNDGDIVNTPENILMLGELKGGIDPAGADEHWKTGNTALNRIRDSFVKNNLKIQTSFVAAAIEKKMANEIFVQLQNKTLSYAANLTIDTQLVNYCDWLLKL</sequence>
<dbReference type="AlphaFoldDB" id="A0A5J4RGV7"/>
<accession>A0A5J4RGV7</accession>
<dbReference type="Gene3D" id="3.40.91.10">
    <property type="match status" value="1"/>
</dbReference>
<dbReference type="Pfam" id="PF09194">
    <property type="entry name" value="Endonuc-BsobI"/>
    <property type="match status" value="1"/>
</dbReference>
<dbReference type="EC" id="3.1.21.4" evidence="1"/>
<gene>
    <name evidence="1" type="ORF">EZS27_019096</name>
    <name evidence="2" type="ORF">EZS27_019101</name>
</gene>
<dbReference type="EMBL" id="SNRY01001247">
    <property type="protein sequence ID" value="KAA6332390.1"/>
    <property type="molecule type" value="Genomic_DNA"/>
</dbReference>
<dbReference type="GO" id="GO:0009036">
    <property type="term" value="F:type II site-specific deoxyribonuclease activity"/>
    <property type="evidence" value="ECO:0007669"/>
    <property type="project" value="UniProtKB-EC"/>
</dbReference>
<reference evidence="1" key="1">
    <citation type="submission" date="2019-03" db="EMBL/GenBank/DDBJ databases">
        <title>Single cell metagenomics reveals metabolic interactions within the superorganism composed of flagellate Streblomastix strix and complex community of Bacteroidetes bacteria on its surface.</title>
        <authorList>
            <person name="Treitli S.C."/>
            <person name="Kolisko M."/>
            <person name="Husnik F."/>
            <person name="Keeling P."/>
            <person name="Hampl V."/>
        </authorList>
    </citation>
    <scope>NUCLEOTIDE SEQUENCE</scope>
    <source>
        <strain evidence="1">STM</strain>
    </source>
</reference>
<dbReference type="GO" id="GO:0003677">
    <property type="term" value="F:DNA binding"/>
    <property type="evidence" value="ECO:0007669"/>
    <property type="project" value="InterPro"/>
</dbReference>
<dbReference type="EMBL" id="SNRY01001247">
    <property type="protein sequence ID" value="KAA6332395.1"/>
    <property type="molecule type" value="Genomic_DNA"/>
</dbReference>
<proteinExistence type="predicted"/>
<dbReference type="Gene3D" id="1.10.238.90">
    <property type="entry name" value="Restriction endonuclease BsobI, helical domain"/>
    <property type="match status" value="1"/>
</dbReference>
<protein>
    <submittedName>
        <fullName evidence="1">Type-2 restriction enzyme BsoBI</fullName>
        <ecNumber evidence="1">3.1.21.4</ecNumber>
    </submittedName>
</protein>
<dbReference type="SUPFAM" id="SSF52980">
    <property type="entry name" value="Restriction endonuclease-like"/>
    <property type="match status" value="1"/>
</dbReference>
<organism evidence="1">
    <name type="scientific">termite gut metagenome</name>
    <dbReference type="NCBI Taxonomy" id="433724"/>
    <lineage>
        <taxon>unclassified sequences</taxon>
        <taxon>metagenomes</taxon>
        <taxon>organismal metagenomes</taxon>
    </lineage>
</organism>